<organism evidence="2 3">
    <name type="scientific">Littorina saxatilis</name>
    <dbReference type="NCBI Taxonomy" id="31220"/>
    <lineage>
        <taxon>Eukaryota</taxon>
        <taxon>Metazoa</taxon>
        <taxon>Spiralia</taxon>
        <taxon>Lophotrochozoa</taxon>
        <taxon>Mollusca</taxon>
        <taxon>Gastropoda</taxon>
        <taxon>Caenogastropoda</taxon>
        <taxon>Littorinimorpha</taxon>
        <taxon>Littorinoidea</taxon>
        <taxon>Littorinidae</taxon>
        <taxon>Littorina</taxon>
    </lineage>
</organism>
<keyword evidence="3" id="KW-1185">Reference proteome</keyword>
<name>A0AAN9AZW3_9CAEN</name>
<evidence type="ECO:0000256" key="1">
    <source>
        <dbReference type="SAM" id="MobiDB-lite"/>
    </source>
</evidence>
<comment type="caution">
    <text evidence="2">The sequence shown here is derived from an EMBL/GenBank/DDBJ whole genome shotgun (WGS) entry which is preliminary data.</text>
</comment>
<feature type="compositionally biased region" description="Basic and acidic residues" evidence="1">
    <location>
        <begin position="1"/>
        <end position="13"/>
    </location>
</feature>
<dbReference type="Proteomes" id="UP001374579">
    <property type="component" value="Unassembled WGS sequence"/>
</dbReference>
<protein>
    <submittedName>
        <fullName evidence="2">Uncharacterized protein</fullName>
    </submittedName>
</protein>
<sequence length="68" mass="7460">MSGEDTRSTDQTHDQTGGRVQPGHLSQFNINDGCRKLIPGSLPPLGMPLPVRYGSTPQLQPQKPHVRE</sequence>
<dbReference type="EMBL" id="JBAMIC010000014">
    <property type="protein sequence ID" value="KAK7096465.1"/>
    <property type="molecule type" value="Genomic_DNA"/>
</dbReference>
<proteinExistence type="predicted"/>
<accession>A0AAN9AZW3</accession>
<feature type="region of interest" description="Disordered" evidence="1">
    <location>
        <begin position="1"/>
        <end position="68"/>
    </location>
</feature>
<evidence type="ECO:0000313" key="3">
    <source>
        <dbReference type="Proteomes" id="UP001374579"/>
    </source>
</evidence>
<evidence type="ECO:0000313" key="2">
    <source>
        <dbReference type="EMBL" id="KAK7096465.1"/>
    </source>
</evidence>
<dbReference type="AlphaFoldDB" id="A0AAN9AZW3"/>
<reference evidence="2 3" key="1">
    <citation type="submission" date="2024-02" db="EMBL/GenBank/DDBJ databases">
        <title>Chromosome-scale genome assembly of the rough periwinkle Littorina saxatilis.</title>
        <authorList>
            <person name="De Jode A."/>
            <person name="Faria R."/>
            <person name="Formenti G."/>
            <person name="Sims Y."/>
            <person name="Smith T.P."/>
            <person name="Tracey A."/>
            <person name="Wood J.M.D."/>
            <person name="Zagrodzka Z.B."/>
            <person name="Johannesson K."/>
            <person name="Butlin R.K."/>
            <person name="Leder E.H."/>
        </authorList>
    </citation>
    <scope>NUCLEOTIDE SEQUENCE [LARGE SCALE GENOMIC DNA]</scope>
    <source>
        <strain evidence="2">Snail1</strain>
        <tissue evidence="2">Muscle</tissue>
    </source>
</reference>
<gene>
    <name evidence="2" type="ORF">V1264_005761</name>
</gene>